<evidence type="ECO:0000313" key="1">
    <source>
        <dbReference type="EMBL" id="KAF4491024.1"/>
    </source>
</evidence>
<evidence type="ECO:0000313" key="2">
    <source>
        <dbReference type="Proteomes" id="UP000011096"/>
    </source>
</evidence>
<reference evidence="1 2" key="1">
    <citation type="submission" date="2012-08" db="EMBL/GenBank/DDBJ databases">
        <authorList>
            <person name="Gan P.H.P."/>
            <person name="Ikeda K."/>
            <person name="Irieda H."/>
            <person name="Narusaka M."/>
            <person name="O'Connell R.J."/>
            <person name="Narusaka Y."/>
            <person name="Takano Y."/>
            <person name="Kubo Y."/>
            <person name="Shirasu K."/>
        </authorList>
    </citation>
    <scope>NUCLEOTIDE SEQUENCE [LARGE SCALE GENOMIC DNA]</scope>
    <source>
        <strain evidence="1 2">Nara gc5</strain>
    </source>
</reference>
<dbReference type="RefSeq" id="XP_066009680.1">
    <property type="nucleotide sequence ID" value="XM_066150899.1"/>
</dbReference>
<protein>
    <submittedName>
        <fullName evidence="1">Uncharacterized protein</fullName>
    </submittedName>
</protein>
<dbReference type="Proteomes" id="UP000011096">
    <property type="component" value="Unassembled WGS sequence"/>
</dbReference>
<proteinExistence type="predicted"/>
<gene>
    <name evidence="1" type="ORF">CGGC5_v001931</name>
</gene>
<organism evidence="1 2">
    <name type="scientific">Colletotrichum fructicola (strain Nara gc5)</name>
    <name type="common">Anthracnose fungus</name>
    <name type="synonym">Colletotrichum gloeosporioides (strain Nara gc5)</name>
    <dbReference type="NCBI Taxonomy" id="1213859"/>
    <lineage>
        <taxon>Eukaryota</taxon>
        <taxon>Fungi</taxon>
        <taxon>Dikarya</taxon>
        <taxon>Ascomycota</taxon>
        <taxon>Pezizomycotina</taxon>
        <taxon>Sordariomycetes</taxon>
        <taxon>Hypocreomycetidae</taxon>
        <taxon>Glomerellales</taxon>
        <taxon>Glomerellaceae</taxon>
        <taxon>Colletotrichum</taxon>
        <taxon>Colletotrichum gloeosporioides species complex</taxon>
    </lineage>
</organism>
<name>A0A7J6JJV9_COLFN</name>
<dbReference type="EMBL" id="ANPB02000001">
    <property type="protein sequence ID" value="KAF4491024.1"/>
    <property type="molecule type" value="Genomic_DNA"/>
</dbReference>
<dbReference type="OrthoDB" id="10270465at2759"/>
<dbReference type="AlphaFoldDB" id="A0A7J6JJV9"/>
<keyword evidence="2" id="KW-1185">Reference proteome</keyword>
<sequence>MSTWRCGPSAVVEVPDDREQEEIPFKNRRSGCRYSLFQKPTVNQIGDNRVSTSWHSAVKISTCGRYAAAAPIEIRSEHSTAFGKSIAITRSQLQSFPTRSTL</sequence>
<dbReference type="InParanoid" id="A0A7J6JJV9"/>
<reference evidence="1 2" key="2">
    <citation type="submission" date="2020-04" db="EMBL/GenBank/DDBJ databases">
        <title>Genome sequencing and assembly of multiple isolates from the Colletotrichum gloeosporioides species complex.</title>
        <authorList>
            <person name="Gan P."/>
            <person name="Shirasu K."/>
        </authorList>
    </citation>
    <scope>NUCLEOTIDE SEQUENCE [LARGE SCALE GENOMIC DNA]</scope>
    <source>
        <strain evidence="1 2">Nara gc5</strain>
    </source>
</reference>
<accession>A0A7J6JJV9</accession>
<dbReference type="GeneID" id="90979634"/>
<comment type="caution">
    <text evidence="1">The sequence shown here is derived from an EMBL/GenBank/DDBJ whole genome shotgun (WGS) entry which is preliminary data.</text>
</comment>